<evidence type="ECO:0000313" key="2">
    <source>
        <dbReference type="Proteomes" id="UP000034172"/>
    </source>
</evidence>
<proteinExistence type="predicted"/>
<evidence type="ECO:0000313" key="1">
    <source>
        <dbReference type="EMBL" id="KKT48257.1"/>
    </source>
</evidence>
<gene>
    <name evidence="1" type="ORF">UW41_C0035G0001</name>
</gene>
<sequence>MKKVLFLIFVIVVLAGLAIFYLPVYDGSGALIWGTYCHHDPYKDTVKCLEYGKDVVTLADERWPRCTDHFILGEETVIETFVIDGSQGAPRNFFDGGWYILQEGSCEISHPAG</sequence>
<dbReference type="EMBL" id="LCIE01000035">
    <property type="protein sequence ID" value="KKT48257.1"/>
    <property type="molecule type" value="Genomic_DNA"/>
</dbReference>
<accession>A0A0G1JWG2</accession>
<reference evidence="1 2" key="1">
    <citation type="journal article" date="2015" name="Nature">
        <title>rRNA introns, odd ribosomes, and small enigmatic genomes across a large radiation of phyla.</title>
        <authorList>
            <person name="Brown C.T."/>
            <person name="Hug L.A."/>
            <person name="Thomas B.C."/>
            <person name="Sharon I."/>
            <person name="Castelle C.J."/>
            <person name="Singh A."/>
            <person name="Wilkins M.J."/>
            <person name="Williams K.H."/>
            <person name="Banfield J.F."/>
        </authorList>
    </citation>
    <scope>NUCLEOTIDE SEQUENCE [LARGE SCALE GENOMIC DNA]</scope>
</reference>
<dbReference type="AlphaFoldDB" id="A0A0G1JWG2"/>
<organism evidence="1 2">
    <name type="scientific">Candidatus Collierbacteria bacterium GW2011_GWC2_44_18</name>
    <dbReference type="NCBI Taxonomy" id="1618392"/>
    <lineage>
        <taxon>Bacteria</taxon>
        <taxon>Candidatus Collieribacteriota</taxon>
    </lineage>
</organism>
<dbReference type="Proteomes" id="UP000034172">
    <property type="component" value="Unassembled WGS sequence"/>
</dbReference>
<name>A0A0G1JWG2_9BACT</name>
<protein>
    <submittedName>
        <fullName evidence="1">Uncharacterized protein</fullName>
    </submittedName>
</protein>
<comment type="caution">
    <text evidence="1">The sequence shown here is derived from an EMBL/GenBank/DDBJ whole genome shotgun (WGS) entry which is preliminary data.</text>
</comment>